<dbReference type="GO" id="GO:0006450">
    <property type="term" value="P:regulation of translational fidelity"/>
    <property type="evidence" value="ECO:0007669"/>
    <property type="project" value="TreeGrafter"/>
</dbReference>
<dbReference type="GO" id="GO:0061710">
    <property type="term" value="F:L-threonylcarbamoyladenylate synthase"/>
    <property type="evidence" value="ECO:0007669"/>
    <property type="project" value="UniProtKB-EC"/>
</dbReference>
<dbReference type="AlphaFoldDB" id="A0A291IS54"/>
<keyword evidence="5" id="KW-0808">Transferase</keyword>
<evidence type="ECO:0000256" key="1">
    <source>
        <dbReference type="ARBA" id="ARBA00004496"/>
    </source>
</evidence>
<dbReference type="GO" id="GO:0005524">
    <property type="term" value="F:ATP binding"/>
    <property type="evidence" value="ECO:0007669"/>
    <property type="project" value="UniProtKB-KW"/>
</dbReference>
<evidence type="ECO:0000256" key="6">
    <source>
        <dbReference type="ARBA" id="ARBA00022694"/>
    </source>
</evidence>
<dbReference type="OrthoDB" id="398568at2"/>
<organism evidence="12 13">
    <name type="scientific">Mesoplasma lactucae ATCC 49193</name>
    <dbReference type="NCBI Taxonomy" id="81460"/>
    <lineage>
        <taxon>Bacteria</taxon>
        <taxon>Bacillati</taxon>
        <taxon>Mycoplasmatota</taxon>
        <taxon>Mollicutes</taxon>
        <taxon>Entomoplasmatales</taxon>
        <taxon>Entomoplasmataceae</taxon>
        <taxon>Mesoplasma</taxon>
    </lineage>
</organism>
<dbReference type="EMBL" id="CP023668">
    <property type="protein sequence ID" value="ATG97765.1"/>
    <property type="molecule type" value="Genomic_DNA"/>
</dbReference>
<keyword evidence="6" id="KW-0819">tRNA processing</keyword>
<evidence type="ECO:0000256" key="5">
    <source>
        <dbReference type="ARBA" id="ARBA00022679"/>
    </source>
</evidence>
<keyword evidence="8" id="KW-0547">Nucleotide-binding</keyword>
<comment type="subcellular location">
    <subcellularLocation>
        <location evidence="1">Cytoplasm</location>
    </subcellularLocation>
</comment>
<dbReference type="PANTHER" id="PTHR17490:SF16">
    <property type="entry name" value="THREONYLCARBAMOYL-AMP SYNTHASE"/>
    <property type="match status" value="1"/>
</dbReference>
<dbReference type="GO" id="GO:0005737">
    <property type="term" value="C:cytoplasm"/>
    <property type="evidence" value="ECO:0007669"/>
    <property type="project" value="UniProtKB-SubCell"/>
</dbReference>
<accession>A0A291IS54</accession>
<evidence type="ECO:0000256" key="8">
    <source>
        <dbReference type="ARBA" id="ARBA00022741"/>
    </source>
</evidence>
<evidence type="ECO:0000256" key="3">
    <source>
        <dbReference type="ARBA" id="ARBA00012584"/>
    </source>
</evidence>
<dbReference type="EC" id="2.7.7.87" evidence="3"/>
<evidence type="ECO:0000256" key="2">
    <source>
        <dbReference type="ARBA" id="ARBA00007663"/>
    </source>
</evidence>
<keyword evidence="7" id="KW-0548">Nucleotidyltransferase</keyword>
<evidence type="ECO:0000256" key="4">
    <source>
        <dbReference type="ARBA" id="ARBA00022490"/>
    </source>
</evidence>
<comment type="similarity">
    <text evidence="2">Belongs to the SUA5 family.</text>
</comment>
<proteinExistence type="inferred from homology"/>
<sequence>MTNDKQLNAERIWQAQAELKNDQIIILPTDTIYGLSARVHGDNEERINELKNADIWKPLIILVSNLDMAKNMVEGSEDDFKKLESAEPTTVIFKEKNGPDTLAIRLVKRDDLIKIIDQIGPIYSTSVNTHGEEPITDVDKLENWNRKVELFSVGELPIRKPSKIYNSIKKEYIR</sequence>
<gene>
    <name evidence="12" type="ORF">CP520_03445</name>
</gene>
<dbReference type="PANTHER" id="PTHR17490">
    <property type="entry name" value="SUA5"/>
    <property type="match status" value="1"/>
</dbReference>
<dbReference type="GO" id="GO:0008033">
    <property type="term" value="P:tRNA processing"/>
    <property type="evidence" value="ECO:0007669"/>
    <property type="project" value="UniProtKB-KW"/>
</dbReference>
<dbReference type="GO" id="GO:0000049">
    <property type="term" value="F:tRNA binding"/>
    <property type="evidence" value="ECO:0007669"/>
    <property type="project" value="TreeGrafter"/>
</dbReference>
<evidence type="ECO:0000256" key="7">
    <source>
        <dbReference type="ARBA" id="ARBA00022695"/>
    </source>
</evidence>
<evidence type="ECO:0000256" key="9">
    <source>
        <dbReference type="ARBA" id="ARBA00022840"/>
    </source>
</evidence>
<dbReference type="Proteomes" id="UP000232227">
    <property type="component" value="Chromosome"/>
</dbReference>
<evidence type="ECO:0000256" key="11">
    <source>
        <dbReference type="ARBA" id="ARBA00048366"/>
    </source>
</evidence>
<keyword evidence="9" id="KW-0067">ATP-binding</keyword>
<keyword evidence="4" id="KW-0963">Cytoplasm</keyword>
<name>A0A291IS54_9MOLU</name>
<dbReference type="InterPro" id="IPR050156">
    <property type="entry name" value="TC-AMP_synthase_SUA5"/>
</dbReference>
<dbReference type="Pfam" id="PF01300">
    <property type="entry name" value="Sua5_yciO_yrdC"/>
    <property type="match status" value="1"/>
</dbReference>
<dbReference type="KEGG" id="mlac:CP520_03445"/>
<protein>
    <recommendedName>
        <fullName evidence="10">L-threonylcarbamoyladenylate synthase</fullName>
        <ecNumber evidence="3">2.7.7.87</ecNumber>
    </recommendedName>
    <alternativeName>
        <fullName evidence="10">L-threonylcarbamoyladenylate synthase</fullName>
    </alternativeName>
</protein>
<dbReference type="SUPFAM" id="SSF55821">
    <property type="entry name" value="YrdC/RibB"/>
    <property type="match status" value="1"/>
</dbReference>
<dbReference type="RefSeq" id="WP_096863060.1">
    <property type="nucleotide sequence ID" value="NZ_CP023668.1"/>
</dbReference>
<keyword evidence="13" id="KW-1185">Reference proteome</keyword>
<comment type="catalytic activity">
    <reaction evidence="11">
        <text>L-threonine + hydrogencarbonate + ATP = L-threonylcarbamoyladenylate + diphosphate + H2O</text>
        <dbReference type="Rhea" id="RHEA:36407"/>
        <dbReference type="ChEBI" id="CHEBI:15377"/>
        <dbReference type="ChEBI" id="CHEBI:17544"/>
        <dbReference type="ChEBI" id="CHEBI:30616"/>
        <dbReference type="ChEBI" id="CHEBI:33019"/>
        <dbReference type="ChEBI" id="CHEBI:57926"/>
        <dbReference type="ChEBI" id="CHEBI:73682"/>
        <dbReference type="EC" id="2.7.7.87"/>
    </reaction>
</comment>
<dbReference type="PROSITE" id="PS51163">
    <property type="entry name" value="YRDC"/>
    <property type="match status" value="1"/>
</dbReference>
<evidence type="ECO:0000313" key="12">
    <source>
        <dbReference type="EMBL" id="ATG97765.1"/>
    </source>
</evidence>
<evidence type="ECO:0000313" key="13">
    <source>
        <dbReference type="Proteomes" id="UP000232227"/>
    </source>
</evidence>
<dbReference type="InterPro" id="IPR017945">
    <property type="entry name" value="DHBP_synth_RibB-like_a/b_dom"/>
</dbReference>
<reference evidence="12 13" key="1">
    <citation type="submission" date="2017-09" db="EMBL/GenBank/DDBJ databases">
        <title>SPAdes assembly of the Mesoplasma lactucae genome.</title>
        <authorList>
            <person name="Knight T.F."/>
            <person name="Rubinstein R."/>
            <person name="Citino T."/>
        </authorList>
    </citation>
    <scope>NUCLEOTIDE SEQUENCE [LARGE SCALE GENOMIC DNA]</scope>
    <source>
        <strain evidence="12 13">831-C4</strain>
    </source>
</reference>
<dbReference type="Gene3D" id="3.90.870.10">
    <property type="entry name" value="DHBP synthase"/>
    <property type="match status" value="1"/>
</dbReference>
<dbReference type="InterPro" id="IPR006070">
    <property type="entry name" value="Sua5-like_dom"/>
</dbReference>
<evidence type="ECO:0000256" key="10">
    <source>
        <dbReference type="ARBA" id="ARBA00029774"/>
    </source>
</evidence>
<dbReference type="GO" id="GO:0003725">
    <property type="term" value="F:double-stranded RNA binding"/>
    <property type="evidence" value="ECO:0007669"/>
    <property type="project" value="InterPro"/>
</dbReference>